<organism evidence="6 7">
    <name type="scientific">Camellia sinensis var. sinensis</name>
    <name type="common">China tea</name>
    <dbReference type="NCBI Taxonomy" id="542762"/>
    <lineage>
        <taxon>Eukaryota</taxon>
        <taxon>Viridiplantae</taxon>
        <taxon>Streptophyta</taxon>
        <taxon>Embryophyta</taxon>
        <taxon>Tracheophyta</taxon>
        <taxon>Spermatophyta</taxon>
        <taxon>Magnoliopsida</taxon>
        <taxon>eudicotyledons</taxon>
        <taxon>Gunneridae</taxon>
        <taxon>Pentapetalae</taxon>
        <taxon>asterids</taxon>
        <taxon>Ericales</taxon>
        <taxon>Theaceae</taxon>
        <taxon>Camellia</taxon>
    </lineage>
</organism>
<keyword evidence="2" id="KW-0805">Transcription regulation</keyword>
<evidence type="ECO:0000313" key="7">
    <source>
        <dbReference type="Proteomes" id="UP000306102"/>
    </source>
</evidence>
<name>A0A4S4DNW3_CAMSN</name>
<proteinExistence type="predicted"/>
<reference evidence="6 7" key="1">
    <citation type="journal article" date="2018" name="Proc. Natl. Acad. Sci. U.S.A.">
        <title>Draft genome sequence of Camellia sinensis var. sinensis provides insights into the evolution of the tea genome and tea quality.</title>
        <authorList>
            <person name="Wei C."/>
            <person name="Yang H."/>
            <person name="Wang S."/>
            <person name="Zhao J."/>
            <person name="Liu C."/>
            <person name="Gao L."/>
            <person name="Xia E."/>
            <person name="Lu Y."/>
            <person name="Tai Y."/>
            <person name="She G."/>
            <person name="Sun J."/>
            <person name="Cao H."/>
            <person name="Tong W."/>
            <person name="Gao Q."/>
            <person name="Li Y."/>
            <person name="Deng W."/>
            <person name="Jiang X."/>
            <person name="Wang W."/>
            <person name="Chen Q."/>
            <person name="Zhang S."/>
            <person name="Li H."/>
            <person name="Wu J."/>
            <person name="Wang P."/>
            <person name="Li P."/>
            <person name="Shi C."/>
            <person name="Zheng F."/>
            <person name="Jian J."/>
            <person name="Huang B."/>
            <person name="Shan D."/>
            <person name="Shi M."/>
            <person name="Fang C."/>
            <person name="Yue Y."/>
            <person name="Li F."/>
            <person name="Li D."/>
            <person name="Wei S."/>
            <person name="Han B."/>
            <person name="Jiang C."/>
            <person name="Yin Y."/>
            <person name="Xia T."/>
            <person name="Zhang Z."/>
            <person name="Bennetzen J.L."/>
            <person name="Zhao S."/>
            <person name="Wan X."/>
        </authorList>
    </citation>
    <scope>NUCLEOTIDE SEQUENCE [LARGE SCALE GENOMIC DNA]</scope>
    <source>
        <strain evidence="7">cv. Shuchazao</strain>
        <tissue evidence="6">Leaf</tissue>
    </source>
</reference>
<protein>
    <recommendedName>
        <fullName evidence="8">TF-B3 domain-containing protein</fullName>
    </recommendedName>
</protein>
<keyword evidence="4" id="KW-0804">Transcription</keyword>
<dbReference type="InterPro" id="IPR015300">
    <property type="entry name" value="DNA-bd_pseudobarrel_sf"/>
</dbReference>
<gene>
    <name evidence="6" type="ORF">TEA_014864</name>
</gene>
<dbReference type="GO" id="GO:0003677">
    <property type="term" value="F:DNA binding"/>
    <property type="evidence" value="ECO:0007669"/>
    <property type="project" value="UniProtKB-KW"/>
</dbReference>
<dbReference type="Gene3D" id="2.40.330.10">
    <property type="entry name" value="DNA-binding pseudobarrel domain"/>
    <property type="match status" value="1"/>
</dbReference>
<dbReference type="InterPro" id="IPR003340">
    <property type="entry name" value="B3_DNA-bd"/>
</dbReference>
<dbReference type="EMBL" id="SDRB02010791">
    <property type="protein sequence ID" value="THG04314.1"/>
    <property type="molecule type" value="Genomic_DNA"/>
</dbReference>
<evidence type="ECO:0000313" key="6">
    <source>
        <dbReference type="EMBL" id="THG04314.1"/>
    </source>
</evidence>
<accession>A0A4S4DNW3</accession>
<dbReference type="Proteomes" id="UP000306102">
    <property type="component" value="Unassembled WGS sequence"/>
</dbReference>
<dbReference type="GO" id="GO:0005634">
    <property type="term" value="C:nucleus"/>
    <property type="evidence" value="ECO:0007669"/>
    <property type="project" value="UniProtKB-SubCell"/>
</dbReference>
<evidence type="ECO:0000256" key="5">
    <source>
        <dbReference type="ARBA" id="ARBA00023242"/>
    </source>
</evidence>
<dbReference type="CDD" id="cd10017">
    <property type="entry name" value="B3_DNA"/>
    <property type="match status" value="1"/>
</dbReference>
<comment type="subcellular location">
    <subcellularLocation>
        <location evidence="1">Nucleus</location>
    </subcellularLocation>
</comment>
<keyword evidence="3" id="KW-0238">DNA-binding</keyword>
<sequence length="119" mass="13648">MWRLPARLLVAATIGKANRGDDGDQRGGGARDITHTLEIPNAATHLPGHNNAIMDVWDNGGRHWTLQMTIKRDERKALKQKEWLRLVRINELEEGETVRFYYIPARNSYSVEFKGPNRV</sequence>
<dbReference type="SUPFAM" id="SSF101936">
    <property type="entry name" value="DNA-binding pseudobarrel domain"/>
    <property type="match status" value="1"/>
</dbReference>
<evidence type="ECO:0000256" key="2">
    <source>
        <dbReference type="ARBA" id="ARBA00023015"/>
    </source>
</evidence>
<evidence type="ECO:0000256" key="1">
    <source>
        <dbReference type="ARBA" id="ARBA00004123"/>
    </source>
</evidence>
<keyword evidence="7" id="KW-1185">Reference proteome</keyword>
<evidence type="ECO:0000256" key="3">
    <source>
        <dbReference type="ARBA" id="ARBA00023125"/>
    </source>
</evidence>
<evidence type="ECO:0000256" key="4">
    <source>
        <dbReference type="ARBA" id="ARBA00023163"/>
    </source>
</evidence>
<comment type="caution">
    <text evidence="6">The sequence shown here is derived from an EMBL/GenBank/DDBJ whole genome shotgun (WGS) entry which is preliminary data.</text>
</comment>
<evidence type="ECO:0008006" key="8">
    <source>
        <dbReference type="Google" id="ProtNLM"/>
    </source>
</evidence>
<keyword evidence="5" id="KW-0539">Nucleus</keyword>
<dbReference type="AlphaFoldDB" id="A0A4S4DNW3"/>